<dbReference type="Pfam" id="PF19852">
    <property type="entry name" value="DUF6327"/>
    <property type="match status" value="1"/>
</dbReference>
<protein>
    <submittedName>
        <fullName evidence="1">DUF6327 family protein</fullName>
    </submittedName>
</protein>
<dbReference type="EMBL" id="CP092332">
    <property type="protein sequence ID" value="WGK95195.1"/>
    <property type="molecule type" value="Genomic_DNA"/>
</dbReference>
<keyword evidence="2" id="KW-1185">Reference proteome</keyword>
<reference evidence="1 2" key="2">
    <citation type="submission" date="2023-06" db="EMBL/GenBank/DDBJ databases">
        <title>Complete Genome Sequence of Flavobacterium keumense K3R-10.</title>
        <authorList>
            <person name="Jeong H."/>
            <person name="Jhang S.Y."/>
            <person name="Kim J.N."/>
        </authorList>
    </citation>
    <scope>NUCLEOTIDE SEQUENCE [LARGE SCALE GENOMIC DNA]</scope>
    <source>
        <strain evidence="1 2">K3R-10</strain>
    </source>
</reference>
<reference evidence="1 2" key="1">
    <citation type="submission" date="2022-02" db="EMBL/GenBank/DDBJ databases">
        <authorList>
            <person name="Cha I.-T."/>
            <person name="Lee K.-E."/>
            <person name="Park S.-J."/>
        </authorList>
    </citation>
    <scope>NUCLEOTIDE SEQUENCE [LARGE SCALE GENOMIC DNA]</scope>
    <source>
        <strain evidence="1 2">K3R-10</strain>
    </source>
</reference>
<organism evidence="1 2">
    <name type="scientific">Flavobacterium keumense</name>
    <dbReference type="NCBI Taxonomy" id="1306518"/>
    <lineage>
        <taxon>Bacteria</taxon>
        <taxon>Pseudomonadati</taxon>
        <taxon>Bacteroidota</taxon>
        <taxon>Flavobacteriia</taxon>
        <taxon>Flavobacteriales</taxon>
        <taxon>Flavobacteriaceae</taxon>
        <taxon>Flavobacterium</taxon>
    </lineage>
</organism>
<gene>
    <name evidence="1" type="ORF">MG292_02895</name>
</gene>
<accession>A0ABY8N6C3</accession>
<name>A0ABY8N6C3_9FLAO</name>
<evidence type="ECO:0000313" key="2">
    <source>
        <dbReference type="Proteomes" id="UP001232117"/>
    </source>
</evidence>
<dbReference type="RefSeq" id="WP_264534192.1">
    <property type="nucleotide sequence ID" value="NZ_CP092332.1"/>
</dbReference>
<evidence type="ECO:0000313" key="1">
    <source>
        <dbReference type="EMBL" id="WGK95195.1"/>
    </source>
</evidence>
<sequence length="83" mass="9857">MSKHYSSYDQINADLEILKLEKEIHKQHILLSVEKTKETLQPKNLFQEALTSYKKVFSNSYVRILQLAIPYVIDWLIHKKRGN</sequence>
<proteinExistence type="predicted"/>
<dbReference type="Proteomes" id="UP001232117">
    <property type="component" value="Chromosome"/>
</dbReference>
<dbReference type="InterPro" id="IPR046290">
    <property type="entry name" value="DUF6327"/>
</dbReference>